<accession>A0A9P0H3Z3</accession>
<evidence type="ECO:0000313" key="2">
    <source>
        <dbReference type="Proteomes" id="UP001152798"/>
    </source>
</evidence>
<dbReference type="EMBL" id="OV725078">
    <property type="protein sequence ID" value="CAH1393525.1"/>
    <property type="molecule type" value="Genomic_DNA"/>
</dbReference>
<dbReference type="AlphaFoldDB" id="A0A9P0H3Z3"/>
<proteinExistence type="predicted"/>
<keyword evidence="2" id="KW-1185">Reference proteome</keyword>
<dbReference type="Proteomes" id="UP001152798">
    <property type="component" value="Chromosome 2"/>
</dbReference>
<sequence>MLSNSRSTDITTHIKIILQQKRCYFLYLFLKRDRALGGSNYSDEVKPFLSQVGEELKSNVTPLFCINCLVLNFVFSTAVVI</sequence>
<reference evidence="1" key="1">
    <citation type="submission" date="2022-01" db="EMBL/GenBank/DDBJ databases">
        <authorList>
            <person name="King R."/>
        </authorList>
    </citation>
    <scope>NUCLEOTIDE SEQUENCE</scope>
</reference>
<gene>
    <name evidence="1" type="ORF">NEZAVI_LOCUS4181</name>
</gene>
<protein>
    <submittedName>
        <fullName evidence="1">Uncharacterized protein</fullName>
    </submittedName>
</protein>
<organism evidence="1 2">
    <name type="scientific">Nezara viridula</name>
    <name type="common">Southern green stink bug</name>
    <name type="synonym">Cimex viridulus</name>
    <dbReference type="NCBI Taxonomy" id="85310"/>
    <lineage>
        <taxon>Eukaryota</taxon>
        <taxon>Metazoa</taxon>
        <taxon>Ecdysozoa</taxon>
        <taxon>Arthropoda</taxon>
        <taxon>Hexapoda</taxon>
        <taxon>Insecta</taxon>
        <taxon>Pterygota</taxon>
        <taxon>Neoptera</taxon>
        <taxon>Paraneoptera</taxon>
        <taxon>Hemiptera</taxon>
        <taxon>Heteroptera</taxon>
        <taxon>Panheteroptera</taxon>
        <taxon>Pentatomomorpha</taxon>
        <taxon>Pentatomoidea</taxon>
        <taxon>Pentatomidae</taxon>
        <taxon>Pentatominae</taxon>
        <taxon>Nezara</taxon>
    </lineage>
</organism>
<evidence type="ECO:0000313" key="1">
    <source>
        <dbReference type="EMBL" id="CAH1393525.1"/>
    </source>
</evidence>
<name>A0A9P0H3Z3_NEZVI</name>